<dbReference type="Pfam" id="PF25036">
    <property type="entry name" value="VPS13_VAB"/>
    <property type="match status" value="1"/>
</dbReference>
<dbReference type="EMBL" id="AJWK01030992">
    <property type="status" value="NOT_ANNOTATED_CDS"/>
    <property type="molecule type" value="Genomic_DNA"/>
</dbReference>
<dbReference type="EMBL" id="AJWK01030996">
    <property type="status" value="NOT_ANNOTATED_CDS"/>
    <property type="molecule type" value="Genomic_DNA"/>
</dbReference>
<feature type="compositionally biased region" description="Polar residues" evidence="4">
    <location>
        <begin position="955"/>
        <end position="972"/>
    </location>
</feature>
<dbReference type="PANTHER" id="PTHR16166">
    <property type="entry name" value="VACUOLAR PROTEIN SORTING-ASSOCIATED PROTEIN VPS13"/>
    <property type="match status" value="1"/>
</dbReference>
<dbReference type="GO" id="GO:0006869">
    <property type="term" value="P:lipid transport"/>
    <property type="evidence" value="ECO:0007669"/>
    <property type="project" value="UniProtKB-KW"/>
</dbReference>
<dbReference type="EMBL" id="AJWK01030994">
    <property type="status" value="NOT_ANNOTATED_CDS"/>
    <property type="molecule type" value="Genomic_DNA"/>
</dbReference>
<dbReference type="PROSITE" id="PS50030">
    <property type="entry name" value="UBA"/>
    <property type="match status" value="1"/>
</dbReference>
<feature type="region of interest" description="Disordered" evidence="4">
    <location>
        <begin position="930"/>
        <end position="987"/>
    </location>
</feature>
<dbReference type="InterPro" id="IPR026854">
    <property type="entry name" value="VPS13_N"/>
</dbReference>
<dbReference type="InterPro" id="IPR056747">
    <property type="entry name" value="VPS13-like_M"/>
</dbReference>
<dbReference type="InterPro" id="IPR009060">
    <property type="entry name" value="UBA-like_sf"/>
</dbReference>
<dbReference type="InterPro" id="IPR009543">
    <property type="entry name" value="VPS13_VAB"/>
</dbReference>
<proteinExistence type="inferred from homology"/>
<feature type="region of interest" description="Disordered" evidence="4">
    <location>
        <begin position="1773"/>
        <end position="1798"/>
    </location>
</feature>
<feature type="region of interest" description="Disordered" evidence="4">
    <location>
        <begin position="1206"/>
        <end position="1237"/>
    </location>
</feature>
<organism evidence="6 7">
    <name type="scientific">Lutzomyia longipalpis</name>
    <name type="common">Sand fly</name>
    <dbReference type="NCBI Taxonomy" id="7200"/>
    <lineage>
        <taxon>Eukaryota</taxon>
        <taxon>Metazoa</taxon>
        <taxon>Ecdysozoa</taxon>
        <taxon>Arthropoda</taxon>
        <taxon>Hexapoda</taxon>
        <taxon>Insecta</taxon>
        <taxon>Pterygota</taxon>
        <taxon>Neoptera</taxon>
        <taxon>Endopterygota</taxon>
        <taxon>Diptera</taxon>
        <taxon>Nematocera</taxon>
        <taxon>Psychodoidea</taxon>
        <taxon>Psychodidae</taxon>
        <taxon>Lutzomyia</taxon>
        <taxon>Lutzomyia</taxon>
    </lineage>
</organism>
<evidence type="ECO:0000256" key="4">
    <source>
        <dbReference type="SAM" id="MobiDB-lite"/>
    </source>
</evidence>
<dbReference type="VEuPathDB" id="VectorBase:LLOJ009088"/>
<dbReference type="EMBL" id="AJWK01031000">
    <property type="status" value="NOT_ANNOTATED_CDS"/>
    <property type="molecule type" value="Genomic_DNA"/>
</dbReference>
<dbReference type="EnsemblMetazoa" id="LLOJ009088-RA">
    <property type="protein sequence ID" value="LLOJ009088-PA"/>
    <property type="gene ID" value="LLOJ009088"/>
</dbReference>
<evidence type="ECO:0000313" key="7">
    <source>
        <dbReference type="Proteomes" id="UP000092461"/>
    </source>
</evidence>
<dbReference type="CDD" id="cd23453">
    <property type="entry name" value="beta-trefoil_Ricin_VPS13D"/>
    <property type="match status" value="1"/>
</dbReference>
<evidence type="ECO:0000313" key="6">
    <source>
        <dbReference type="EnsemblMetazoa" id="LLOJ009088-PA"/>
    </source>
</evidence>
<keyword evidence="3" id="KW-0445">Lipid transport</keyword>
<dbReference type="GO" id="GO:0045053">
    <property type="term" value="P:protein retention in Golgi apparatus"/>
    <property type="evidence" value="ECO:0007669"/>
    <property type="project" value="TreeGrafter"/>
</dbReference>
<dbReference type="EMBL" id="AJWK01030993">
    <property type="status" value="NOT_ANNOTATED_CDS"/>
    <property type="molecule type" value="Genomic_DNA"/>
</dbReference>
<feature type="domain" description="UBA" evidence="5">
    <location>
        <begin position="3281"/>
        <end position="3322"/>
    </location>
</feature>
<name>A0A1B0CVQ3_LUTLO</name>
<evidence type="ECO:0000256" key="3">
    <source>
        <dbReference type="ARBA" id="ARBA00023055"/>
    </source>
</evidence>
<dbReference type="PANTHER" id="PTHR16166:SF141">
    <property type="entry name" value="INTERMEMBRANE LIPID TRANSFER PROTEIN VPS13D"/>
    <property type="match status" value="1"/>
</dbReference>
<dbReference type="EMBL" id="AJWK01030995">
    <property type="status" value="NOT_ANNOTATED_CDS"/>
    <property type="molecule type" value="Genomic_DNA"/>
</dbReference>
<dbReference type="SMART" id="SM00165">
    <property type="entry name" value="UBA"/>
    <property type="match status" value="1"/>
</dbReference>
<reference evidence="6" key="1">
    <citation type="submission" date="2020-05" db="UniProtKB">
        <authorList>
            <consortium name="EnsemblMetazoa"/>
        </authorList>
    </citation>
    <scope>IDENTIFICATION</scope>
    <source>
        <strain evidence="6">Jacobina</strain>
    </source>
</reference>
<dbReference type="SUPFAM" id="SSF46934">
    <property type="entry name" value="UBA-like"/>
    <property type="match status" value="1"/>
</dbReference>
<dbReference type="Pfam" id="PF12624">
    <property type="entry name" value="VPS13_N"/>
    <property type="match status" value="2"/>
</dbReference>
<dbReference type="VEuPathDB" id="VectorBase:LLONM1_000054"/>
<feature type="compositionally biased region" description="Low complexity" evidence="4">
    <location>
        <begin position="1773"/>
        <end position="1784"/>
    </location>
</feature>
<accession>A0A1B0CVQ3</accession>
<evidence type="ECO:0000259" key="5">
    <source>
        <dbReference type="PROSITE" id="PS50030"/>
    </source>
</evidence>
<dbReference type="EMBL" id="AJWK01030999">
    <property type="status" value="NOT_ANNOTATED_CDS"/>
    <property type="molecule type" value="Genomic_DNA"/>
</dbReference>
<feature type="compositionally biased region" description="Polar residues" evidence="4">
    <location>
        <begin position="930"/>
        <end position="939"/>
    </location>
</feature>
<sequence>MLRDLIAWVLNNYLGKYVGNLNTAQLTIALLSGEVELENLPLRRDALRNLGLPLQALSGSVGKIKLQVPVRQFWTAPWCIYIEKVNVVVGPVNLDEWDAEAEEQADLDFKVARLDRLEAKWRAAREASIEGGYYASSYSGWMNFGTSLVTNIVENLQLKISDVHIRYEDSITVPNQRFACGVTVEWLSAQSCDSNWRPGIASGQSVASFKLVELQSLSLYWDLLDNHESFGEVPSSEVELENLPLRRDALRNLGLPLQALSGSVGKIKLQVPVRQFWTAPWCIYIEKVNVVVGPVNLDEWDAEAEEQADLDFKVARLDRLEAKWRAAREASIEGGYYASSYSGWMNFGTSLVTNIVENLQLKISDVHIRYEDSITVPNQRFACGVTVEWLSAQSCDSNWRPGIASGQSVASFKLVELQSLSLYWDLLDNHESFGEVPSSELAAAMEKMKFSHQYIVSPVSAQAKLKRDRSENPLRTRSRPRLVCDLVLEEVSLSLTDWQYNQMVECVRGLDDIAKYRRFHLLRPTHPIHEGARNWWLYAARCHGFLKATGCFVPGHVRDNVRYLGIYSRLIRNPNEVLSAEEKEHKDCVERMREYEELKNLREICMEEVPCAEVKAGKEGNQGRSMLHFWFPQWLGWYSNGATEAAAAAAAKAPDQADAAAGQTAKDQLEDEILNGLSTGVDTNSVLKRDAVFGKFDFTLKKGTLDICSGAPGGESRPMVQFFFENLILFVESRPRSASHLVGLSLGSVLLKDCLTPNTEFPDVIRPQQKEEGSVKGRQQAQKRTLSNIFTSTPQQQSPAVSPSEPLFVLHYERKPLSYSADYRLFVKSQSLDIVYNTGVVKWIVDFVVKPHQMLGARRKLEAMKNRTKKEIIRNWENILEGDLKKRKTWIFEIDISAPQIIVVENFSNKNGTIVVVDFGRLQLTNRPSQPVRAQSIAESSGHRDSEDEDAFMTPCSTPPGSQASTSDSPTLISALGDVPESTTASPLDVGEELQARIYDRYNIDFTDLQVLVCKCSDGWAYASGKGTSNLHVLDRFSISLQLERRVVYTADPQYPSLKLSGSLPKLVVHANEAKIIALRNMMSIVSGEAGASPTVTPTEPTTNILPEESISDASTDEEDSQREATKLIVLQFAIDQMVLEVQSHGRGIAELQVTGVKAGFSRRAAETNITLSVHGLLLVDAIQSFGPDFELLIASHRHVGIDSVSGSLKQSEPCSPMSPGSPDPTQNPGRPTSPHTISKALSSLQRANSYVWSTTDDLDALIVVDILFVNSADDTEQLQIANIQFNNLDIIANQETIVELIGFFKGVMPKSPSSAAATSADPVVPCSSTTENVSKEEAAATDVRSTRTEITFDFHRLNVLVLRALLRDTYMVGRKVGTFTMSEARIHATLGKTVTVEGSLGGLQVLDLTPEGINHQRILSVGKDPLTEGATTQKDLLSSLTEEVYGRGEKSAGEEERGAQGVDQALSFVVFRGENAGVEIKIRMASVWYTHCARFMQELSWCATEFKHYLKNLARSIREKATDMALGFVQQIDQGEKSLKASKDKVDIKLDVVLDTPVLVVPRSSCSPQVFVAHLGKISVNNQRNSSPAADFADVRRRVSDVPYLRKNDSTIFTISEEIDEAEQFNFDENTFQMDDIDGEVEARRKPSTHAEACFGGGEESPPMDGRSTYVIDIRNMNLFSLDTNNRKKALCMNRALPRAEEFYSCQTDGVAILHDTAIRLDITKVTESWTERTLKGQMDHFDTLAINGTNQETIVELIGFFKGVMPKSPSSAAATSAEPVVPCSSTTENVSKEEAAATDVRSTRTEITFDFHRLNVLVLRALLRDTYMVGRKVGTFTMSEARIHATLGKTVTVEGSLGGLQVLDLTPEGINHQRILSVGKDPLTEGATTQKDLLSSLTEEVYGREKPDGEERGAQGVDQALSFVVFRGENAGVEIKIRMASVWYTHCARFMQELSWCATEFKHYLKNLARSIREKATDMALGFVQQIDQGEKSLKASKDKVDIKLDVVLDTPVLVVPRSSCSPQVFVAHLGKISVNNQRNSSPDTDFADVRRRVSDVPYLRKNDSTIFTISEEIDEAEQFNFDENTFQMDDIDGEVEARRKPSTHAEACFGGGEESPPMDGRSTYVIDIRNMNLFSLDTNNRKKALCMNRALPRAEEFYSCQTDGVAILHDTAIRLDITKVTESWTERTLKGQMDHFDTLAINGSVVKPLHLSLTRHQYEQLLETFDNIFKVPSELVRPPTSVPNEEENLDEVEEIDAQVDAAEVPKIPRRLFNQPNLGEKRTQIEPRVTFELPTFVIQLKNDCNRPLIEISFRDFNVQYEKNNQYETSIQVSLRSLLMEDLLQPIDSKNRTMVISSCAEVQNLRPGSAFSSHSCPNLAGFPGFGADVTGSLPENLEGRAGFAAMVQQTSNKSHCPQTPPPSPQPRDRQDNLVIYSSLLVDPECPNFATQYNSLRQSSSIDFNSLDLLISVQSWYVLLNFFGLLQDDESDGGASSVSTTNPQELQGDPNRNAGGDTELNITVRSLTVVLVAPDYEIAKANVSNAKFVVAKRNVMKTVEGHLGSMSLYDLTQHGKIYRERFVTSGNEALNFTYCRDKVKGNARTVEADAKLKIQMASVRYVHTKRFVMEIQAFFQAFSQLQQPVMKKIKPSESRQNLHQRPIQLGLEIKAESPIILLPMSSRSSKVIVADLGEFSLRNSFRWSTEKSVISVQRRGVDETTGKVLSEILDVMSVKLVNTNLFAGTRSERSAADAPSGEDLCLEMGSYSVMKEGPSLLKNKCHLSLQVERNMDSWRSHNVPDFSVQGTLSKLEAVLDLEQYKLVRGFLSYNLGEPTDDLYVEPATITESLINLSTDYQPEHRQVWTNMSITLDLQEVLVKLHSPTNTPEGLLNLTTNTMPRTNRGFEDLLGSGNSKENFLACINFIKSSLKIDSFSDGSQDIDLVSQEILVTDTRTQFTAPRNVWTNMSITLDLQEVLVKLHSPTNTPEGLLNLTTNTMPRTNRGFEDLLGSGNSKENFLACINFIKSSLKIDSFSDGSQDIDLVSQEILLTDTRTQFTAPRNVFTNILAPTTTKFNEDSVQAEVHSRRRQDCSKYTILLNNMRLMAILDWLESIRDFLSQSEEAPKELVALGKMPPQGGVESPTVPTAVVDDALELVLNITNSELVFVENTDQWDTNAVILKSTTIVSFRPSEINKVMSLNLNNLEVFSCTLDAEDTTALSIIDPVTINLDIRKGVLDLQLQKRLCIRLSYHDVKMFTKMLQSLPKQTKQARSGKEDTATSLDIDGAVKKLSALGFKRADCVKALELCSNQLDDAALWLTQNAEPVKSIVLPARGPLEIQAVEIRAACISICVIDDCKDADVPLLELSLSHLDLRQELGGGVGSYSAVVPAAGSESIGFRAGHLSGVFASDYYNRRLSGWEPVIEAWRCQAEWSYSLGQIGTHRNRLHLQVASEDLLKVNVTNTLIDLYQVVRENWTEDYFAQDARGVVEKSPQGHRRRTPFVPFALRNDTGIALWFTTLVSSPDGVPRRELLTKSETRWQLVAPGAVQPFSFGGAQNKLRHHDSHKLNLHQVGVRVDGWTEEGRLMCEHSNMCVQPKNGFFGLRPGCEAVLGMIVSDTHVITESLVPLEQAIERQKMRPGSGCLSVVVTMDGPIRTVRIRDVNSKRNSSLAIDPAWKHVSHVIPHFNTSLQEEKENPEKNSIDEFHELALISLENITLEAVATPSVRSLDLSVDDVQVDNQLLETPCQVALYTIKPASTDSPTRSKLSALQLTAKMLPSPNANAVIFEHLILSLRPMEKYPQGSSLPGHTFVLYPPVRLYNLLPCDLLWRVPGGSHGRVSPSETAAIHEVDLTYQIELTIALDGYPGSGHIVIPAGYVGRSEMRLKLTDVNHRLLFLRGSVQVEKGQGVQITVSAPFWLVNRTGLPLIFRQEGVNHDSSGQFSEHEQARLVSPLMFSFSDFDAPPALTVRLGKRYGMNPTWCQPFNLHKDTLNRQLRSGVSNETFVIGIDVRRGRGRYAKTSVVTFSPRFQLYNRSRYKLQFAQKYFATTLTDPLAKSTFIEAVPDCHLPFHWPRLDKEQELCVRLPDVQDCLWSGGVPIQESLSVYINIRNANGDMHFIRLEIVLQGATYFLLFGDAQALPPPIRIDNFSEVPVKFHQPGGKHQWRTVVRAHASMAYALDEPTGVQAIQVEAPGGVCHTYHLRDLETPHNLTYENFIYIAFSGTFKRTSDVGLMQEPWDYDVENQQLVLGVLDGRVFLVRKRPGDRTQLWRMNQDKQLEHEGSSPPTEPGKRATVTQRFVLDLDGPPRPMSYVNLVVRPIDIRRKSTQTWRFTEEGRLMCEHSNMCVQPKNGFFGLRPGCEAVLGMIVSDTHVITESLVPLEQAIERQKMRPGSGCLSVVVTMDGPIRTVRIRDVNSKRNSSLAIDPAWKHVSHVIPHFNTSMQEEKENPEKNSIDEFHIYLKLSKGIGISIVSRQPCEELALISLENITLEAVATPSVRSLDLSVDDVQVDNQLLETPCQVALYTIKPASTDSPTRSKLSALQLTAKMLPSPNANAVIFEHLILSLRPMSIYLEERLMLRMADFMGLGRVQADAAALTDESDYEAHRVATQLMATNVKRYYFGDLQIVVSQNRLSVITATKLTPRMGEMKRRLGLTLIKFEDAIIEFENSRINIILRLYLGAIKSHYKKELKWQAGSILGSVDFLGNPLGFANDVSEGVSGLIFEGSVKSLVKNVTHGISNSTAKLTETLSDGLGRVVLDDEDTETRQRILSTATTTNSTDHLVAGLKGLGFGLLGGVTSIVKHTYSGAQTDGIQGLISGFGMGLVGTVTKPVIGMLDLAAETASAVRETSKSSNRQIPDRKRLPRCVTGAPGSLLPPYSYTQGKGQSILYTLNRRDFTEQLMAYEPCLFDGEDSKLELLVSTENVWVFSRNDDATTIIFTYHLRFTLNSLRELGYQLFRVNLLLQHLRDLLSCHPVSVTADPGGHHKSKKTQHNHYIELGLTVTTRSATMSAVQENVKRPRVRCQSEDIAQRASRHINYAKGIYDEREQTLYSDSVMD</sequence>
<dbReference type="InterPro" id="IPR015940">
    <property type="entry name" value="UBA"/>
</dbReference>
<dbReference type="InterPro" id="IPR041969">
    <property type="entry name" value="VP13D_UBA"/>
</dbReference>
<evidence type="ECO:0000256" key="2">
    <source>
        <dbReference type="ARBA" id="ARBA00022448"/>
    </source>
</evidence>
<dbReference type="CDD" id="cd14306">
    <property type="entry name" value="UBA_VP13D"/>
    <property type="match status" value="1"/>
</dbReference>
<dbReference type="Pfam" id="PF25033">
    <property type="entry name" value="VPS13_M"/>
    <property type="match status" value="2"/>
</dbReference>
<dbReference type="VEuPathDB" id="VectorBase:LLONM1_006481"/>
<feature type="compositionally biased region" description="Polar residues" evidence="4">
    <location>
        <begin position="2494"/>
        <end position="2505"/>
    </location>
</feature>
<feature type="region of interest" description="Disordered" evidence="4">
    <location>
        <begin position="1090"/>
        <end position="1119"/>
    </location>
</feature>
<dbReference type="Gene3D" id="1.10.8.10">
    <property type="entry name" value="DNA helicase RuvA subunit, C-terminal domain"/>
    <property type="match status" value="1"/>
</dbReference>
<keyword evidence="2" id="KW-0813">Transport</keyword>
<dbReference type="EMBL" id="AJWK01030998">
    <property type="status" value="NOT_ANNOTATED_CDS"/>
    <property type="molecule type" value="Genomic_DNA"/>
</dbReference>
<feature type="region of interest" description="Disordered" evidence="4">
    <location>
        <begin position="2493"/>
        <end position="2518"/>
    </location>
</feature>
<feature type="region of interest" description="Disordered" evidence="4">
    <location>
        <begin position="2409"/>
        <end position="2430"/>
    </location>
</feature>
<feature type="region of interest" description="Disordered" evidence="4">
    <location>
        <begin position="4274"/>
        <end position="4295"/>
    </location>
</feature>
<dbReference type="EMBL" id="AJWK01031001">
    <property type="status" value="NOT_ANNOTATED_CDS"/>
    <property type="molecule type" value="Genomic_DNA"/>
</dbReference>
<feature type="compositionally biased region" description="Polar residues" evidence="4">
    <location>
        <begin position="1094"/>
        <end position="1105"/>
    </location>
</feature>
<keyword evidence="7" id="KW-1185">Reference proteome</keyword>
<protein>
    <recommendedName>
        <fullName evidence="5">UBA domain-containing protein</fullName>
    </recommendedName>
</protein>
<comment type="similarity">
    <text evidence="1">Belongs to the VPS13 family.</text>
</comment>
<dbReference type="GO" id="GO:0006623">
    <property type="term" value="P:protein targeting to vacuole"/>
    <property type="evidence" value="ECO:0007669"/>
    <property type="project" value="TreeGrafter"/>
</dbReference>
<evidence type="ECO:0000256" key="1">
    <source>
        <dbReference type="ARBA" id="ARBA00006545"/>
    </source>
</evidence>
<dbReference type="Proteomes" id="UP000092461">
    <property type="component" value="Unassembled WGS sequence"/>
</dbReference>
<dbReference type="InterPro" id="IPR026847">
    <property type="entry name" value="VPS13"/>
</dbReference>
<dbReference type="EMBL" id="AJWK01030997">
    <property type="status" value="NOT_ANNOTATED_CDS"/>
    <property type="molecule type" value="Genomic_DNA"/>
</dbReference>
<dbReference type="GO" id="GO:0007005">
    <property type="term" value="P:mitochondrion organization"/>
    <property type="evidence" value="ECO:0007669"/>
    <property type="project" value="TreeGrafter"/>
</dbReference>
<feature type="compositionally biased region" description="Basic and acidic residues" evidence="4">
    <location>
        <begin position="4275"/>
        <end position="4284"/>
    </location>
</feature>
<feature type="compositionally biased region" description="Polar residues" evidence="4">
    <location>
        <begin position="1224"/>
        <end position="1237"/>
    </location>
</feature>